<keyword evidence="2" id="KW-1185">Reference proteome</keyword>
<dbReference type="RefSeq" id="XP_003373303.1">
    <property type="nucleotide sequence ID" value="XM_003373255.1"/>
</dbReference>
<dbReference type="EMBL" id="JBEUSY010000271">
    <property type="protein sequence ID" value="KAL1238852.1"/>
    <property type="molecule type" value="Genomic_DNA"/>
</dbReference>
<gene>
    <name evidence="1" type="ORF">TSPI_07203</name>
</gene>
<proteinExistence type="predicted"/>
<evidence type="ECO:0000313" key="2">
    <source>
        <dbReference type="Proteomes" id="UP001558632"/>
    </source>
</evidence>
<accession>A0ABR3KJZ0</accession>
<sequence>MDCALFKSLDAGALIAAEPLKSKFRNCKRTSTVIPLNINCSFVACSGMFSMRRRYQIAKSTIRHQPHRKWEHLAKWRFSTGPRANGCMIWAPDAKLMAQYR</sequence>
<organism evidence="1 2">
    <name type="scientific">Trichinella spiralis</name>
    <name type="common">Trichina worm</name>
    <dbReference type="NCBI Taxonomy" id="6334"/>
    <lineage>
        <taxon>Eukaryota</taxon>
        <taxon>Metazoa</taxon>
        <taxon>Ecdysozoa</taxon>
        <taxon>Nematoda</taxon>
        <taxon>Enoplea</taxon>
        <taxon>Dorylaimia</taxon>
        <taxon>Trichinellida</taxon>
        <taxon>Trichinellidae</taxon>
        <taxon>Trichinella</taxon>
    </lineage>
</organism>
<evidence type="ECO:0000313" key="1">
    <source>
        <dbReference type="EMBL" id="KAL1238852.1"/>
    </source>
</evidence>
<dbReference type="Proteomes" id="UP001558632">
    <property type="component" value="Unassembled WGS sequence"/>
</dbReference>
<comment type="caution">
    <text evidence="1">The sequence shown here is derived from an EMBL/GenBank/DDBJ whole genome shotgun (WGS) entry which is preliminary data.</text>
</comment>
<reference evidence="1 2" key="1">
    <citation type="submission" date="2024-07" db="EMBL/GenBank/DDBJ databases">
        <title>Enhanced genomic and transcriptomic resources for Trichinella pseudospiralis and T. spiralis underpin the discovery of pronounced molecular differences between stages and species.</title>
        <authorList>
            <person name="Pasi K.K."/>
            <person name="La Rosa G."/>
            <person name="Gomez-Morales M.A."/>
            <person name="Tosini F."/>
            <person name="Sumanam S."/>
            <person name="Young N.D."/>
            <person name="Chang B.C."/>
            <person name="Robin G.B."/>
        </authorList>
    </citation>
    <scope>NUCLEOTIDE SEQUENCE [LARGE SCALE GENOMIC DNA]</scope>
    <source>
        <strain evidence="1">ISS534</strain>
    </source>
</reference>
<name>A0ABR3KJZ0_TRISP</name>
<protein>
    <submittedName>
        <fullName evidence="1">Pre-mRNA-splicing factor</fullName>
    </submittedName>
</protein>